<dbReference type="CDD" id="cd02042">
    <property type="entry name" value="ParAB_family"/>
    <property type="match status" value="1"/>
</dbReference>
<dbReference type="SUPFAM" id="SSF52540">
    <property type="entry name" value="P-loop containing nucleoside triphosphate hydrolases"/>
    <property type="match status" value="1"/>
</dbReference>
<dbReference type="InterPro" id="IPR002586">
    <property type="entry name" value="CobQ/CobB/MinD/ParA_Nub-bd_dom"/>
</dbReference>
<dbReference type="InterPro" id="IPR050678">
    <property type="entry name" value="DNA_Partitioning_ATPase"/>
</dbReference>
<evidence type="ECO:0000313" key="3">
    <source>
        <dbReference type="Proteomes" id="UP001055553"/>
    </source>
</evidence>
<dbReference type="Gene3D" id="3.40.50.300">
    <property type="entry name" value="P-loop containing nucleotide triphosphate hydrolases"/>
    <property type="match status" value="2"/>
</dbReference>
<dbReference type="GeneID" id="74568037"/>
<gene>
    <name evidence="2" type="ORF">MJ1_0086</name>
</gene>
<dbReference type="PANTHER" id="PTHR13696:SF99">
    <property type="entry name" value="COBYRINIC ACID AC-DIAMIDE SYNTHASE"/>
    <property type="match status" value="1"/>
</dbReference>
<feature type="domain" description="CobQ/CobB/MinD/ParA nucleotide binding" evidence="1">
    <location>
        <begin position="3"/>
        <end position="177"/>
    </location>
</feature>
<organism evidence="2 3">
    <name type="scientific">Nanobdella aerobiophila</name>
    <dbReference type="NCBI Taxonomy" id="2586965"/>
    <lineage>
        <taxon>Archaea</taxon>
        <taxon>Nanobdellota</taxon>
        <taxon>Nanobdellia</taxon>
        <taxon>Nanobdellales</taxon>
        <taxon>Nanobdellaceae</taxon>
        <taxon>Nanobdella</taxon>
    </lineage>
</organism>
<dbReference type="Pfam" id="PF01656">
    <property type="entry name" value="CbiA"/>
    <property type="match status" value="1"/>
</dbReference>
<dbReference type="InterPro" id="IPR027417">
    <property type="entry name" value="P-loop_NTPase"/>
</dbReference>
<sequence length="221" mass="26157">MIISFISLKGGVGKTTLSINLGAYLKKFYNYKVLLIDTNGKYSQNLFYLKENNFYGNRLWNDIKITPFYHLKIIDRLPETYINDINYLKRVYDIIIFDVFPNPELIIDISRISDIIFLVINPDFYSLYVNRKLYNYLEKDKVKIVVNKYDKSLDLDFISEVFEKDVYCAIPMNKDLSIFQYKYAPISFYNEKSKALNYIDQLSYLVTGKRIKKGIFSKIFG</sequence>
<proteinExistence type="predicted"/>
<dbReference type="Proteomes" id="UP001055553">
    <property type="component" value="Chromosome"/>
</dbReference>
<evidence type="ECO:0000313" key="2">
    <source>
        <dbReference type="EMBL" id="BBL45261.1"/>
    </source>
</evidence>
<protein>
    <submittedName>
        <fullName evidence="2">Sporulation initiation inhibitor protein soj</fullName>
    </submittedName>
</protein>
<dbReference type="PANTHER" id="PTHR13696">
    <property type="entry name" value="P-LOOP CONTAINING NUCLEOSIDE TRIPHOSPHATE HYDROLASE"/>
    <property type="match status" value="1"/>
</dbReference>
<name>A0A915SSA5_9ARCH</name>
<keyword evidence="3" id="KW-1185">Reference proteome</keyword>
<dbReference type="AlphaFoldDB" id="A0A915SSA5"/>
<evidence type="ECO:0000259" key="1">
    <source>
        <dbReference type="Pfam" id="PF01656"/>
    </source>
</evidence>
<dbReference type="EMBL" id="AP019769">
    <property type="protein sequence ID" value="BBL45261.1"/>
    <property type="molecule type" value="Genomic_DNA"/>
</dbReference>
<dbReference type="KEGG" id="naer:MJ1_0086"/>
<accession>A0A915SSA5</accession>
<dbReference type="RefSeq" id="WP_258393300.1">
    <property type="nucleotide sequence ID" value="NZ_AP019769.1"/>
</dbReference>
<reference evidence="3" key="1">
    <citation type="journal article" date="2022" name="Int. J. Syst. Evol. Microbiol.">
        <title>Nanobdella aerobiophila gen. nov., sp. nov., a thermoacidophilic, obligate ectosymbiotic archaeon, and proposal of Nanobdellaceae fam. nov., Nanobdellales ord. nov. and Nanobdellia class. nov.</title>
        <authorList>
            <person name="Kato S."/>
            <person name="Ogasawara A."/>
            <person name="Itoh T."/>
            <person name="Sakai H.D."/>
            <person name="Shimizu M."/>
            <person name="Yuki M."/>
            <person name="Kaneko M."/>
            <person name="Takashina T."/>
            <person name="Ohkuma M."/>
        </authorList>
    </citation>
    <scope>NUCLEOTIDE SEQUENCE [LARGE SCALE GENOMIC DNA]</scope>
    <source>
        <strain evidence="3">MJ1</strain>
    </source>
</reference>